<dbReference type="PANTHER" id="PTHR31286">
    <property type="entry name" value="GLYCINE-RICH CELL WALL STRUCTURAL PROTEIN 1.8-LIKE"/>
    <property type="match status" value="1"/>
</dbReference>
<evidence type="ECO:0000259" key="1">
    <source>
        <dbReference type="Pfam" id="PF14111"/>
    </source>
</evidence>
<evidence type="ECO:0000313" key="2">
    <source>
        <dbReference type="EMBL" id="KAK2969933.1"/>
    </source>
</evidence>
<gene>
    <name evidence="2" type="ORF">RJ640_000462</name>
</gene>
<organism evidence="2 3">
    <name type="scientific">Escallonia rubra</name>
    <dbReference type="NCBI Taxonomy" id="112253"/>
    <lineage>
        <taxon>Eukaryota</taxon>
        <taxon>Viridiplantae</taxon>
        <taxon>Streptophyta</taxon>
        <taxon>Embryophyta</taxon>
        <taxon>Tracheophyta</taxon>
        <taxon>Spermatophyta</taxon>
        <taxon>Magnoliopsida</taxon>
        <taxon>eudicotyledons</taxon>
        <taxon>Gunneridae</taxon>
        <taxon>Pentapetalae</taxon>
        <taxon>asterids</taxon>
        <taxon>campanulids</taxon>
        <taxon>Escalloniales</taxon>
        <taxon>Escalloniaceae</taxon>
        <taxon>Escallonia</taxon>
    </lineage>
</organism>
<comment type="caution">
    <text evidence="2">The sequence shown here is derived from an EMBL/GenBank/DDBJ whole genome shotgun (WGS) entry which is preliminary data.</text>
</comment>
<name>A0AA88QHJ0_9ASTE</name>
<proteinExistence type="predicted"/>
<sequence>MVFSVQVSKLQTFSRSLCPKKSMSTSDQFGLRFLNLVEFWNGRIRDRLVYLESPHSLARYGRLLCSESEVIASRQQLWVNTLIGQIYDSRQLSASLLQRVVDRFWNLHGNVLVELHLGRFFAIHFVLNSDLVMVLKDNPWNVRGKLLILQCRKPLMALEQIEFSHVDLWVQFHHVTLELYGVLGYNIDSCRLPLRVVRDNLELMCLRYAPDDRIGMLAFRDEPCFTVVLRAFANTNRNHTTRIVLIDSNECTDVSTSVDSSEDLIVEVVNLAMDLDSQSPSLFANEFFLAESSYTIASTSDGDAAPEEAEGGVSGMVGGLLGGDDNVAVSDSSHVVHIAVLFHLTVKGSGRLERWHSYLCVGKSGYPE</sequence>
<protein>
    <recommendedName>
        <fullName evidence="1">DUF4283 domain-containing protein</fullName>
    </recommendedName>
</protein>
<reference evidence="2" key="1">
    <citation type="submission" date="2022-12" db="EMBL/GenBank/DDBJ databases">
        <title>Draft genome assemblies for two species of Escallonia (Escalloniales).</title>
        <authorList>
            <person name="Chanderbali A."/>
            <person name="Dervinis C."/>
            <person name="Anghel I."/>
            <person name="Soltis D."/>
            <person name="Soltis P."/>
            <person name="Zapata F."/>
        </authorList>
    </citation>
    <scope>NUCLEOTIDE SEQUENCE</scope>
    <source>
        <strain evidence="2">UCBG92.1500</strain>
        <tissue evidence="2">Leaf</tissue>
    </source>
</reference>
<dbReference type="EMBL" id="JAVXUO010002765">
    <property type="protein sequence ID" value="KAK2969933.1"/>
    <property type="molecule type" value="Genomic_DNA"/>
</dbReference>
<evidence type="ECO:0000313" key="3">
    <source>
        <dbReference type="Proteomes" id="UP001187471"/>
    </source>
</evidence>
<accession>A0AA88QHJ0</accession>
<dbReference type="InterPro" id="IPR025558">
    <property type="entry name" value="DUF4283"/>
</dbReference>
<keyword evidence="3" id="KW-1185">Reference proteome</keyword>
<dbReference type="PANTHER" id="PTHR31286:SF180">
    <property type="entry name" value="OS10G0362600 PROTEIN"/>
    <property type="match status" value="1"/>
</dbReference>
<feature type="domain" description="DUF4283" evidence="1">
    <location>
        <begin position="76"/>
        <end position="150"/>
    </location>
</feature>
<dbReference type="InterPro" id="IPR040256">
    <property type="entry name" value="At4g02000-like"/>
</dbReference>
<dbReference type="AlphaFoldDB" id="A0AA88QHJ0"/>
<dbReference type="Proteomes" id="UP001187471">
    <property type="component" value="Unassembled WGS sequence"/>
</dbReference>
<dbReference type="Pfam" id="PF14111">
    <property type="entry name" value="DUF4283"/>
    <property type="match status" value="1"/>
</dbReference>